<dbReference type="SUPFAM" id="SSF47336">
    <property type="entry name" value="ACP-like"/>
    <property type="match status" value="1"/>
</dbReference>
<evidence type="ECO:0000313" key="6">
    <source>
        <dbReference type="Proteomes" id="UP001218218"/>
    </source>
</evidence>
<evidence type="ECO:0000256" key="1">
    <source>
        <dbReference type="ARBA" id="ARBA00022450"/>
    </source>
</evidence>
<name>A0AAD6ZHH0_9AGAR</name>
<dbReference type="InterPro" id="IPR000873">
    <property type="entry name" value="AMP-dep_synth/lig_dom"/>
</dbReference>
<dbReference type="InterPro" id="IPR011004">
    <property type="entry name" value="Trimer_LpxA-like_sf"/>
</dbReference>
<dbReference type="PROSITE" id="PS50075">
    <property type="entry name" value="CARRIER"/>
    <property type="match status" value="1"/>
</dbReference>
<dbReference type="Gene3D" id="2.160.10.10">
    <property type="entry name" value="Hexapeptide repeat proteins"/>
    <property type="match status" value="2"/>
</dbReference>
<dbReference type="EMBL" id="JARIHO010000050">
    <property type="protein sequence ID" value="KAJ7321606.1"/>
    <property type="molecule type" value="Genomic_DNA"/>
</dbReference>
<feature type="transmembrane region" description="Helical" evidence="3">
    <location>
        <begin position="1362"/>
        <end position="1389"/>
    </location>
</feature>
<dbReference type="InterPro" id="IPR020806">
    <property type="entry name" value="PKS_PP-bd"/>
</dbReference>
<dbReference type="InterPro" id="IPR009081">
    <property type="entry name" value="PP-bd_ACP"/>
</dbReference>
<evidence type="ECO:0000313" key="5">
    <source>
        <dbReference type="EMBL" id="KAJ7321606.1"/>
    </source>
</evidence>
<dbReference type="Pfam" id="PF00501">
    <property type="entry name" value="AMP-binding"/>
    <property type="match status" value="1"/>
</dbReference>
<dbReference type="PANTHER" id="PTHR43201:SF10">
    <property type="entry name" value="CARRIER DOMAIN-CONTAINING PROTEIN"/>
    <property type="match status" value="1"/>
</dbReference>
<proteinExistence type="predicted"/>
<sequence>MSIPLVFLRDVPRPPAASTSLGDSLAEAISNSSRVSTLLDCLPSTSAPAIYSPDPTRPSLLHSEVKSFVQHFALPHSPLRAPLGPSDRIMIALPTGPENALALLALASYHTCAPVNVSCTAAELLDDARRLNAKAVVTTRDAEGRLELRALKEALGCEVVFLEPRTMGSCGIFDMSVLGAEQMQVQGSSSTPHGLADQSLILHTSGTSGKKKVVPYTLLSLIVGTCAVVESWDLRSSDVNLNMMPLFHVGGIVRNLLAPIFSGGSAIMCAGFDSIAFWTLSQELQATWYYAAPTIHHAIITSKPESIIPSRDLHIRMICNAAGGLLPSLAVDLQTTFQAVILPSYGMTECMPIASPPITYRLDRPGCSGIACGPHLSIRNPGNLKQALPSGSTGAICVRGLPMFQGYEVSPDISVPLDTSAFTSEGWFDSGDMGHMDSDGYLFITGRSKEIINKGGEVISPFEVEEAIVTAAKRYVKTTLAFGIEHDVLQETIGVVIVPVPGKPQVGLAQLHDLLREHLHPSKWPFAVVYMDDVPKNSAGKPLRIKLATRLGIGRLSDSMPAFHRHFVADVPDKLVSLSEPIRCARVTFDIPTIERALLDIHGVQDVAVRCRQDGSPEAFVSAAGLKSSELKEAISDVLPGYATPDPLHVFPGNLKKTASGDVDFAGMEAEIAEMNASAMSEQALLVRDIIGNLLTADPGKINGDADFFLLGGNSLLLGKLAYQIRKETSVSIPVATLFTHTTVKKIAALIDASQDEHSKQGSASFMGSGIHDRSGTEATLSPGSHPSSFSSQATLLSPGVNTGYPSNSSRGQKHPLSLIIQAIPFIFFYPLKAALTWTILLLTLSELAPHVNGGFWERILSLLCAIIVARIATRILSPSVAIAFKWIVIGKYKPGKYRMWSGYYLRYWIVNQALRIAGRGIFSMHPSLEILYYRMLGAKVGKGVKIDKQARLGEFDLLTFGDHCVVDNALIRGFCVEREGFFTLDEISIGHRATINTYTQISPGALIPDDAVYGPHASSNDGPSPEGFAAYNRPMIPEPRLLLKLFVAWPVMAFVTFVSYIPWFTTVWLMINETDIIQANLNALESVVDWFATPERVAYHALSRIVRALVTPLLRLALGILVKRLFGFNTPTEVHSQPTQISLLRRYINSHTLSKSVLKTAFSILGTHYEVVSMVYRVMGAKIGRRVYWPGSGIFCLDPELLEIGDDVVFGSRSEVFTTDRLGTAKVTVGNGAMIADRVVLLPGAQIGKMSVMGSGALALRDTEYRDGSTWLGKDCLDNGSTKDFTRDTITPFGRAFYQRNAPFFVYPYSLILVINILITALSATYWSISAVAAAQVLRRIDLHDSEQVTEIYHPSWFRPAIIYGLIGLCFVIVLNIQALLAILWVIATKWVVIGRRRDGQYAWDVSSYCQRWQLHLVLSRFVYKGYGNGGVLGPLTGTAYFVWYLRAMGARIGKNCALYPGGRAGLMTEPDLVRLGNNVSLDDCSVVAHINSRGNFSLNSLEIGNGCAMRTGSRLLSGASMEDNSMLCEHTLLTSGDVADSGTVYSGWPAQPIEGLWDEKMPDKSDTV</sequence>
<keyword evidence="2" id="KW-0597">Phosphoprotein</keyword>
<keyword evidence="6" id="KW-1185">Reference proteome</keyword>
<accession>A0AAD6ZHH0</accession>
<keyword evidence="3" id="KW-1133">Transmembrane helix</keyword>
<evidence type="ECO:0000256" key="3">
    <source>
        <dbReference type="SAM" id="Phobius"/>
    </source>
</evidence>
<dbReference type="GO" id="GO:0031177">
    <property type="term" value="F:phosphopantetheine binding"/>
    <property type="evidence" value="ECO:0007669"/>
    <property type="project" value="InterPro"/>
</dbReference>
<dbReference type="Proteomes" id="UP001218218">
    <property type="component" value="Unassembled WGS sequence"/>
</dbReference>
<feature type="domain" description="Carrier" evidence="4">
    <location>
        <begin position="678"/>
        <end position="755"/>
    </location>
</feature>
<dbReference type="InterPro" id="IPR042099">
    <property type="entry name" value="ANL_N_sf"/>
</dbReference>
<organism evidence="5 6">
    <name type="scientific">Mycena albidolilacea</name>
    <dbReference type="NCBI Taxonomy" id="1033008"/>
    <lineage>
        <taxon>Eukaryota</taxon>
        <taxon>Fungi</taxon>
        <taxon>Dikarya</taxon>
        <taxon>Basidiomycota</taxon>
        <taxon>Agaricomycotina</taxon>
        <taxon>Agaricomycetes</taxon>
        <taxon>Agaricomycetidae</taxon>
        <taxon>Agaricales</taxon>
        <taxon>Marasmiineae</taxon>
        <taxon>Mycenaceae</taxon>
        <taxon>Mycena</taxon>
    </lineage>
</organism>
<dbReference type="Gene3D" id="3.40.50.12780">
    <property type="entry name" value="N-terminal domain of ligase-like"/>
    <property type="match status" value="1"/>
</dbReference>
<gene>
    <name evidence="5" type="ORF">DFH08DRAFT_1033507</name>
</gene>
<dbReference type="PANTHER" id="PTHR43201">
    <property type="entry name" value="ACYL-COA SYNTHETASE"/>
    <property type="match status" value="1"/>
</dbReference>
<dbReference type="InterPro" id="IPR036736">
    <property type="entry name" value="ACP-like_sf"/>
</dbReference>
<feature type="transmembrane region" description="Helical" evidence="3">
    <location>
        <begin position="1042"/>
        <end position="1064"/>
    </location>
</feature>
<evidence type="ECO:0000256" key="2">
    <source>
        <dbReference type="ARBA" id="ARBA00022553"/>
    </source>
</evidence>
<keyword evidence="3" id="KW-0472">Membrane</keyword>
<dbReference type="GO" id="GO:0006631">
    <property type="term" value="P:fatty acid metabolic process"/>
    <property type="evidence" value="ECO:0007669"/>
    <property type="project" value="TreeGrafter"/>
</dbReference>
<dbReference type="GO" id="GO:0031956">
    <property type="term" value="F:medium-chain fatty acid-CoA ligase activity"/>
    <property type="evidence" value="ECO:0007669"/>
    <property type="project" value="TreeGrafter"/>
</dbReference>
<dbReference type="SUPFAM" id="SSF56801">
    <property type="entry name" value="Acetyl-CoA synthetase-like"/>
    <property type="match status" value="2"/>
</dbReference>
<dbReference type="Gene3D" id="3.30.300.30">
    <property type="match status" value="1"/>
</dbReference>
<comment type="caution">
    <text evidence="5">The sequence shown here is derived from an EMBL/GenBank/DDBJ whole genome shotgun (WGS) entry which is preliminary data.</text>
</comment>
<dbReference type="InterPro" id="IPR045851">
    <property type="entry name" value="AMP-bd_C_sf"/>
</dbReference>
<evidence type="ECO:0000259" key="4">
    <source>
        <dbReference type="PROSITE" id="PS50075"/>
    </source>
</evidence>
<keyword evidence="1" id="KW-0596">Phosphopantetheine</keyword>
<protein>
    <submittedName>
        <fullName evidence="5">Acetyl-CoA synthetase-like protein</fullName>
    </submittedName>
</protein>
<dbReference type="Gene3D" id="1.10.1200.10">
    <property type="entry name" value="ACP-like"/>
    <property type="match status" value="1"/>
</dbReference>
<keyword evidence="3" id="KW-0812">Transmembrane</keyword>
<feature type="transmembrane region" description="Helical" evidence="3">
    <location>
        <begin position="1305"/>
        <end position="1330"/>
    </location>
</feature>
<dbReference type="SUPFAM" id="SSF51161">
    <property type="entry name" value="Trimeric LpxA-like enzymes"/>
    <property type="match status" value="3"/>
</dbReference>
<dbReference type="Pfam" id="PF00550">
    <property type="entry name" value="PP-binding"/>
    <property type="match status" value="1"/>
</dbReference>
<reference evidence="5" key="1">
    <citation type="submission" date="2023-03" db="EMBL/GenBank/DDBJ databases">
        <title>Massive genome expansion in bonnet fungi (Mycena s.s.) driven by repeated elements and novel gene families across ecological guilds.</title>
        <authorList>
            <consortium name="Lawrence Berkeley National Laboratory"/>
            <person name="Harder C.B."/>
            <person name="Miyauchi S."/>
            <person name="Viragh M."/>
            <person name="Kuo A."/>
            <person name="Thoen E."/>
            <person name="Andreopoulos B."/>
            <person name="Lu D."/>
            <person name="Skrede I."/>
            <person name="Drula E."/>
            <person name="Henrissat B."/>
            <person name="Morin E."/>
            <person name="Kohler A."/>
            <person name="Barry K."/>
            <person name="LaButti K."/>
            <person name="Morin E."/>
            <person name="Salamov A."/>
            <person name="Lipzen A."/>
            <person name="Mereny Z."/>
            <person name="Hegedus B."/>
            <person name="Baldrian P."/>
            <person name="Stursova M."/>
            <person name="Weitz H."/>
            <person name="Taylor A."/>
            <person name="Grigoriev I.V."/>
            <person name="Nagy L.G."/>
            <person name="Martin F."/>
            <person name="Kauserud H."/>
        </authorList>
    </citation>
    <scope>NUCLEOTIDE SEQUENCE</scope>
    <source>
        <strain evidence="5">CBHHK002</strain>
    </source>
</reference>
<dbReference type="SMART" id="SM00823">
    <property type="entry name" value="PKS_PP"/>
    <property type="match status" value="1"/>
</dbReference>